<evidence type="ECO:0000256" key="2">
    <source>
        <dbReference type="ARBA" id="ARBA00022679"/>
    </source>
</evidence>
<reference evidence="8" key="1">
    <citation type="journal article" date="2019" name="Int. J. Syst. Evol. Microbiol.">
        <title>The Global Catalogue of Microorganisms (GCM) 10K type strain sequencing project: providing services to taxonomists for standard genome sequencing and annotation.</title>
        <authorList>
            <consortium name="The Broad Institute Genomics Platform"/>
            <consortium name="The Broad Institute Genome Sequencing Center for Infectious Disease"/>
            <person name="Wu L."/>
            <person name="Ma J."/>
        </authorList>
    </citation>
    <scope>NUCLEOTIDE SEQUENCE [LARGE SCALE GENOMIC DNA]</scope>
    <source>
        <strain evidence="8">CECT 7069</strain>
    </source>
</reference>
<keyword evidence="4 5" id="KW-0071">Autoinducer synthesis</keyword>
<gene>
    <name evidence="7" type="ORF">QWZ12_06335</name>
</gene>
<evidence type="ECO:0000313" key="7">
    <source>
        <dbReference type="EMBL" id="MDN3590230.1"/>
    </source>
</evidence>
<dbReference type="InterPro" id="IPR001690">
    <property type="entry name" value="Autoind_synthase"/>
</dbReference>
<accession>A0ABT8BEN2</accession>
<name>A0ABT8BEN2_9HYPH</name>
<evidence type="ECO:0000256" key="3">
    <source>
        <dbReference type="ARBA" id="ARBA00022691"/>
    </source>
</evidence>
<dbReference type="InterPro" id="IPR016181">
    <property type="entry name" value="Acyl_CoA_acyltransferase"/>
</dbReference>
<dbReference type="EC" id="2.3.1.184" evidence="6"/>
<evidence type="ECO:0000256" key="5">
    <source>
        <dbReference type="PROSITE-ProRule" id="PRU00533"/>
    </source>
</evidence>
<keyword evidence="2 6" id="KW-0808">Transferase</keyword>
<dbReference type="Gene3D" id="3.40.630.30">
    <property type="match status" value="1"/>
</dbReference>
<protein>
    <recommendedName>
        <fullName evidence="6">Acyl-homoserine-lactone synthase</fullName>
        <ecNumber evidence="6">2.3.1.184</ecNumber>
    </recommendedName>
    <alternativeName>
        <fullName evidence="6">Autoinducer synthesis protein</fullName>
    </alternativeName>
</protein>
<comment type="similarity">
    <text evidence="5 6">Belongs to the autoinducer synthase family.</text>
</comment>
<dbReference type="PANTHER" id="PTHR39322:SF1">
    <property type="entry name" value="ISOVALERYL-HOMOSERINE LACTONE SYNTHASE"/>
    <property type="match status" value="1"/>
</dbReference>
<dbReference type="Proteomes" id="UP001224644">
    <property type="component" value="Unassembled WGS sequence"/>
</dbReference>
<comment type="caution">
    <text evidence="7">The sequence shown here is derived from an EMBL/GenBank/DDBJ whole genome shotgun (WGS) entry which is preliminary data.</text>
</comment>
<keyword evidence="3 6" id="KW-0949">S-adenosyl-L-methionine</keyword>
<keyword evidence="8" id="KW-1185">Reference proteome</keyword>
<evidence type="ECO:0000313" key="8">
    <source>
        <dbReference type="Proteomes" id="UP001224644"/>
    </source>
</evidence>
<dbReference type="Pfam" id="PF00765">
    <property type="entry name" value="Autoind_synth"/>
    <property type="match status" value="1"/>
</dbReference>
<evidence type="ECO:0000256" key="6">
    <source>
        <dbReference type="RuleBase" id="RU361135"/>
    </source>
</evidence>
<dbReference type="RefSeq" id="WP_238225491.1">
    <property type="nucleotide sequence ID" value="NZ_BPQD01000013.1"/>
</dbReference>
<dbReference type="PRINTS" id="PR01549">
    <property type="entry name" value="AUTOINDCRSYN"/>
</dbReference>
<organism evidence="7 8">
    <name type="scientific">Methylobacterium adhaesivum</name>
    <dbReference type="NCBI Taxonomy" id="333297"/>
    <lineage>
        <taxon>Bacteria</taxon>
        <taxon>Pseudomonadati</taxon>
        <taxon>Pseudomonadota</taxon>
        <taxon>Alphaproteobacteria</taxon>
        <taxon>Hyphomicrobiales</taxon>
        <taxon>Methylobacteriaceae</taxon>
        <taxon>Methylobacterium</taxon>
    </lineage>
</organism>
<dbReference type="EMBL" id="JAUFPX010000003">
    <property type="protein sequence ID" value="MDN3590230.1"/>
    <property type="molecule type" value="Genomic_DNA"/>
</dbReference>
<sequence>MLRVLCGDVEALDPGLMNLIYRFRHDFFVDHLRWEACRRQDGRERDAFDGPDCLHVVGQEPAGRGAGTIVSYARLLPTTRPHLMTHLYPELLKGRSAPSGPRIYEWTRCAVAPGKRESAKGIDAVSGASFTAVAEAAEHFGLEGLLVQTHPVLVTRLMDMGWDVEALALPCTYDGSLLLPVYARLTPETVATCRRLFGLSGPVLRIPASDDTRPPSPAARPTLS</sequence>
<evidence type="ECO:0000256" key="1">
    <source>
        <dbReference type="ARBA" id="ARBA00022654"/>
    </source>
</evidence>
<evidence type="ECO:0000256" key="4">
    <source>
        <dbReference type="ARBA" id="ARBA00022929"/>
    </source>
</evidence>
<comment type="catalytic activity">
    <reaction evidence="6">
        <text>a fatty acyl-[ACP] + S-adenosyl-L-methionine = an N-acyl-L-homoserine lactone + S-methyl-5'-thioadenosine + holo-[ACP] + H(+)</text>
        <dbReference type="Rhea" id="RHEA:10096"/>
        <dbReference type="Rhea" id="RHEA-COMP:9685"/>
        <dbReference type="Rhea" id="RHEA-COMP:14125"/>
        <dbReference type="ChEBI" id="CHEBI:15378"/>
        <dbReference type="ChEBI" id="CHEBI:17509"/>
        <dbReference type="ChEBI" id="CHEBI:55474"/>
        <dbReference type="ChEBI" id="CHEBI:59789"/>
        <dbReference type="ChEBI" id="CHEBI:64479"/>
        <dbReference type="ChEBI" id="CHEBI:138651"/>
        <dbReference type="EC" id="2.3.1.184"/>
    </reaction>
</comment>
<dbReference type="SUPFAM" id="SSF55729">
    <property type="entry name" value="Acyl-CoA N-acyltransferases (Nat)"/>
    <property type="match status" value="1"/>
</dbReference>
<keyword evidence="1 5" id="KW-0673">Quorum sensing</keyword>
<dbReference type="PANTHER" id="PTHR39322">
    <property type="entry name" value="ACYL-HOMOSERINE-LACTONE SYNTHASE"/>
    <property type="match status" value="1"/>
</dbReference>
<dbReference type="PROSITE" id="PS51187">
    <property type="entry name" value="AUTOINDUCER_SYNTH_2"/>
    <property type="match status" value="1"/>
</dbReference>
<proteinExistence type="inferred from homology"/>